<dbReference type="EMBL" id="JZBS01001839">
    <property type="protein sequence ID" value="KKK21159.1"/>
    <property type="molecule type" value="Genomic_DNA"/>
</dbReference>
<organism evidence="1 2">
    <name type="scientific">Aspergillus rambellii</name>
    <dbReference type="NCBI Taxonomy" id="308745"/>
    <lineage>
        <taxon>Eukaryota</taxon>
        <taxon>Fungi</taxon>
        <taxon>Dikarya</taxon>
        <taxon>Ascomycota</taxon>
        <taxon>Pezizomycotina</taxon>
        <taxon>Eurotiomycetes</taxon>
        <taxon>Eurotiomycetidae</taxon>
        <taxon>Eurotiales</taxon>
        <taxon>Aspergillaceae</taxon>
        <taxon>Aspergillus</taxon>
        <taxon>Aspergillus subgen. Nidulantes</taxon>
    </lineage>
</organism>
<comment type="caution">
    <text evidence="1">The sequence shown here is derived from an EMBL/GenBank/DDBJ whole genome shotgun (WGS) entry which is preliminary data.</text>
</comment>
<keyword evidence="2" id="KW-1185">Reference proteome</keyword>
<reference evidence="1 2" key="1">
    <citation type="submission" date="2015-02" db="EMBL/GenBank/DDBJ databases">
        <title>Draft Genome Sequences of Two Closely-Related Aflatoxigenic Aspergillus Species Obtained from the Cote d'Ivoire.</title>
        <authorList>
            <person name="Moore G.G."/>
            <person name="Beltz S.B."/>
            <person name="Mack B.M."/>
        </authorList>
    </citation>
    <scope>NUCLEOTIDE SEQUENCE [LARGE SCALE GENOMIC DNA]</scope>
    <source>
        <strain evidence="1 2">SRRC1468</strain>
    </source>
</reference>
<sequence length="8" mass="870">MPNALVPE</sequence>
<proteinExistence type="predicted"/>
<dbReference type="Proteomes" id="UP000034291">
    <property type="component" value="Unassembled WGS sequence"/>
</dbReference>
<protein>
    <submittedName>
        <fullName evidence="1">Uncharacterized protein</fullName>
    </submittedName>
</protein>
<evidence type="ECO:0000313" key="1">
    <source>
        <dbReference type="EMBL" id="KKK21159.1"/>
    </source>
</evidence>
<accession>A0A0F8UNK3</accession>
<evidence type="ECO:0000313" key="2">
    <source>
        <dbReference type="Proteomes" id="UP000034291"/>
    </source>
</evidence>
<name>A0A0F8UNK3_9EURO</name>
<gene>
    <name evidence="1" type="ORF">ARAM_007717</name>
</gene>